<name>A0AAW7YVE4_9STAP</name>
<organism evidence="6 7">
    <name type="scientific">Staphylococcus pasteuri_A</name>
    <dbReference type="NCBI Taxonomy" id="3062664"/>
    <lineage>
        <taxon>Bacteria</taxon>
        <taxon>Bacillati</taxon>
        <taxon>Bacillota</taxon>
        <taxon>Bacilli</taxon>
        <taxon>Bacillales</taxon>
        <taxon>Staphylococcaceae</taxon>
        <taxon>Staphylococcus</taxon>
    </lineage>
</organism>
<dbReference type="GO" id="GO:0009251">
    <property type="term" value="P:glucan catabolic process"/>
    <property type="evidence" value="ECO:0007669"/>
    <property type="project" value="TreeGrafter"/>
</dbReference>
<gene>
    <name evidence="6" type="ORF">Q4528_13285</name>
</gene>
<dbReference type="Pfam" id="PF00150">
    <property type="entry name" value="Cellulase"/>
    <property type="match status" value="1"/>
</dbReference>
<feature type="non-terminal residue" evidence="6">
    <location>
        <position position="1"/>
    </location>
</feature>
<dbReference type="AlphaFoldDB" id="A0AAW7YVE4"/>
<evidence type="ECO:0000256" key="1">
    <source>
        <dbReference type="ARBA" id="ARBA00005641"/>
    </source>
</evidence>
<reference evidence="6" key="1">
    <citation type="submission" date="2023-07" db="EMBL/GenBank/DDBJ databases">
        <title>Genome content predicts the carbon catabolic preferences of heterotrophic bacteria.</title>
        <authorList>
            <person name="Gralka M."/>
        </authorList>
    </citation>
    <scope>NUCLEOTIDE SEQUENCE</scope>
    <source>
        <strain evidence="6">E2R20</strain>
    </source>
</reference>
<sequence length="92" mass="10500">DQCVSETVGVSRLVAFTEWLQETGQKGFLGEFGVADNLVCLAALANMLEYIRNNDDVWEGWTYWSAGPWWGNYMFELPKEDTIKLEAIKGYL</sequence>
<evidence type="ECO:0000313" key="7">
    <source>
        <dbReference type="Proteomes" id="UP001170310"/>
    </source>
</evidence>
<protein>
    <submittedName>
        <fullName evidence="6">Cellulase family glycosylhydrolase</fullName>
    </submittedName>
</protein>
<dbReference type="InterPro" id="IPR001547">
    <property type="entry name" value="Glyco_hydro_5"/>
</dbReference>
<feature type="domain" description="Glycoside hydrolase family 5" evidence="5">
    <location>
        <begin position="3"/>
        <end position="66"/>
    </location>
</feature>
<accession>A0AAW7YVE4</accession>
<evidence type="ECO:0000259" key="5">
    <source>
        <dbReference type="Pfam" id="PF00150"/>
    </source>
</evidence>
<evidence type="ECO:0000256" key="2">
    <source>
        <dbReference type="ARBA" id="ARBA00022801"/>
    </source>
</evidence>
<dbReference type="PANTHER" id="PTHR34142">
    <property type="entry name" value="ENDO-BETA-1,4-GLUCANASE A"/>
    <property type="match status" value="1"/>
</dbReference>
<comment type="similarity">
    <text evidence="1 4">Belongs to the glycosyl hydrolase 5 (cellulase A) family.</text>
</comment>
<dbReference type="PANTHER" id="PTHR34142:SF1">
    <property type="entry name" value="GLYCOSIDE HYDROLASE FAMILY 5 DOMAIN-CONTAINING PROTEIN"/>
    <property type="match status" value="1"/>
</dbReference>
<proteinExistence type="inferred from homology"/>
<keyword evidence="7" id="KW-1185">Reference proteome</keyword>
<keyword evidence="2 4" id="KW-0378">Hydrolase</keyword>
<evidence type="ECO:0000256" key="3">
    <source>
        <dbReference type="ARBA" id="ARBA00023295"/>
    </source>
</evidence>
<keyword evidence="3 4" id="KW-0326">Glycosidase</keyword>
<evidence type="ECO:0000313" key="6">
    <source>
        <dbReference type="EMBL" id="MDO6575083.1"/>
    </source>
</evidence>
<dbReference type="GO" id="GO:0004553">
    <property type="term" value="F:hydrolase activity, hydrolyzing O-glycosyl compounds"/>
    <property type="evidence" value="ECO:0007669"/>
    <property type="project" value="InterPro"/>
</dbReference>
<evidence type="ECO:0000256" key="4">
    <source>
        <dbReference type="RuleBase" id="RU361153"/>
    </source>
</evidence>
<dbReference type="SUPFAM" id="SSF51445">
    <property type="entry name" value="(Trans)glycosidases"/>
    <property type="match status" value="1"/>
</dbReference>
<dbReference type="InterPro" id="IPR017853">
    <property type="entry name" value="GH"/>
</dbReference>
<dbReference type="RefSeq" id="WP_303521985.1">
    <property type="nucleotide sequence ID" value="NZ_JAUOQO010000179.1"/>
</dbReference>
<comment type="caution">
    <text evidence="6">The sequence shown here is derived from an EMBL/GenBank/DDBJ whole genome shotgun (WGS) entry which is preliminary data.</text>
</comment>
<dbReference type="Gene3D" id="3.20.20.80">
    <property type="entry name" value="Glycosidases"/>
    <property type="match status" value="1"/>
</dbReference>
<dbReference type="EMBL" id="JAUOQO010000179">
    <property type="protein sequence ID" value="MDO6575083.1"/>
    <property type="molecule type" value="Genomic_DNA"/>
</dbReference>
<dbReference type="Proteomes" id="UP001170310">
    <property type="component" value="Unassembled WGS sequence"/>
</dbReference>